<dbReference type="InterPro" id="IPR033121">
    <property type="entry name" value="PEPTIDASE_A1"/>
</dbReference>
<evidence type="ECO:0000259" key="7">
    <source>
        <dbReference type="PROSITE" id="PS51767"/>
    </source>
</evidence>
<evidence type="ECO:0000256" key="4">
    <source>
        <dbReference type="ARBA" id="ARBA00022801"/>
    </source>
</evidence>
<dbReference type="CDD" id="cd05476">
    <property type="entry name" value="pepsin_A_like_plant"/>
    <property type="match status" value="1"/>
</dbReference>
<dbReference type="GO" id="GO:0005576">
    <property type="term" value="C:extracellular region"/>
    <property type="evidence" value="ECO:0007669"/>
    <property type="project" value="TreeGrafter"/>
</dbReference>
<dbReference type="AlphaFoldDB" id="A0A5A7Q982"/>
<evidence type="ECO:0000313" key="9">
    <source>
        <dbReference type="Proteomes" id="UP000325081"/>
    </source>
</evidence>
<dbReference type="Gene3D" id="2.40.70.10">
    <property type="entry name" value="Acid Proteases"/>
    <property type="match status" value="2"/>
</dbReference>
<accession>A0A5A7Q982</accession>
<keyword evidence="4" id="KW-0378">Hydrolase</keyword>
<dbReference type="InterPro" id="IPR034161">
    <property type="entry name" value="Pepsin-like_plant"/>
</dbReference>
<dbReference type="Pfam" id="PF14541">
    <property type="entry name" value="TAXi_C"/>
    <property type="match status" value="1"/>
</dbReference>
<dbReference type="PANTHER" id="PTHR47967">
    <property type="entry name" value="OS07G0603500 PROTEIN-RELATED"/>
    <property type="match status" value="1"/>
</dbReference>
<feature type="domain" description="Peptidase A1" evidence="7">
    <location>
        <begin position="79"/>
        <end position="450"/>
    </location>
</feature>
<dbReference type="Proteomes" id="UP000325081">
    <property type="component" value="Unassembled WGS sequence"/>
</dbReference>
<evidence type="ECO:0000313" key="8">
    <source>
        <dbReference type="EMBL" id="GER41835.1"/>
    </source>
</evidence>
<dbReference type="PANTHER" id="PTHR47967:SF36">
    <property type="entry name" value="PEPTIDASE A1 DOMAIN-CONTAINING PROTEIN"/>
    <property type="match status" value="1"/>
</dbReference>
<dbReference type="InterPro" id="IPR032861">
    <property type="entry name" value="TAXi_N"/>
</dbReference>
<dbReference type="EMBL" id="BKCP01006183">
    <property type="protein sequence ID" value="GER41835.1"/>
    <property type="molecule type" value="Genomic_DNA"/>
</dbReference>
<organism evidence="8 9">
    <name type="scientific">Striga asiatica</name>
    <name type="common">Asiatic witchweed</name>
    <name type="synonym">Buchnera asiatica</name>
    <dbReference type="NCBI Taxonomy" id="4170"/>
    <lineage>
        <taxon>Eukaryota</taxon>
        <taxon>Viridiplantae</taxon>
        <taxon>Streptophyta</taxon>
        <taxon>Embryophyta</taxon>
        <taxon>Tracheophyta</taxon>
        <taxon>Spermatophyta</taxon>
        <taxon>Magnoliopsida</taxon>
        <taxon>eudicotyledons</taxon>
        <taxon>Gunneridae</taxon>
        <taxon>Pentapetalae</taxon>
        <taxon>asterids</taxon>
        <taxon>lamiids</taxon>
        <taxon>Lamiales</taxon>
        <taxon>Orobanchaceae</taxon>
        <taxon>Buchnereae</taxon>
        <taxon>Striga</taxon>
    </lineage>
</organism>
<comment type="similarity">
    <text evidence="1">Belongs to the peptidase A1 family.</text>
</comment>
<feature type="signal peptide" evidence="6">
    <location>
        <begin position="1"/>
        <end position="24"/>
    </location>
</feature>
<keyword evidence="3" id="KW-0064">Aspartyl protease</keyword>
<keyword evidence="2 8" id="KW-0645">Protease</keyword>
<dbReference type="Pfam" id="PF14543">
    <property type="entry name" value="TAXi_N"/>
    <property type="match status" value="1"/>
</dbReference>
<evidence type="ECO:0000256" key="1">
    <source>
        <dbReference type="ARBA" id="ARBA00007447"/>
    </source>
</evidence>
<sequence length="459" mass="50692">MSCSSQYSLSFFLLLSLFFTLSSSHSHSITLSLSTPKKQNLSPATTKTLWQQLRQMSLARSSANISSTTPLFADPNGVYTVTLSFGTPAQRLDFVLSTSAGINSMPCGTDFSCGYDCTLDPKDIPTFNPNLSNSSTLVYCNDTLLQDIVPYKLLAGECTLANASYLAHYTDNEGSLEMSGVILSESLTLPGVTEKAHNLLVGCASNSFGWPPGIGISAFGRASSSLASQLKITKFSHCFVDKVHGSDRNVSGSLVLTWGEEEEEEKRTQDNMMSYTPFINVPHWLSAYYYLSVDKILVGGVKVEVPKEYLTPDDDGDGGMKMETGYTFSVMNVRVFHPFLKEFEKQVGTNYSRATEVENEYSNGPCYHVGDSGMKGLPELVFRFPREAELVVPPENLFASFNESVICMTIWLDEDSETDEMDGPAITLGQWQMQNVYVEYDLANNRLGFQQKNCSQVSY</sequence>
<dbReference type="PROSITE" id="PS51767">
    <property type="entry name" value="PEPTIDASE_A1"/>
    <property type="match status" value="1"/>
</dbReference>
<reference evidence="9" key="1">
    <citation type="journal article" date="2019" name="Curr. Biol.">
        <title>Genome Sequence of Striga asiatica Provides Insight into the Evolution of Plant Parasitism.</title>
        <authorList>
            <person name="Yoshida S."/>
            <person name="Kim S."/>
            <person name="Wafula E.K."/>
            <person name="Tanskanen J."/>
            <person name="Kim Y.M."/>
            <person name="Honaas L."/>
            <person name="Yang Z."/>
            <person name="Spallek T."/>
            <person name="Conn C.E."/>
            <person name="Ichihashi Y."/>
            <person name="Cheong K."/>
            <person name="Cui S."/>
            <person name="Der J.P."/>
            <person name="Gundlach H."/>
            <person name="Jiao Y."/>
            <person name="Hori C."/>
            <person name="Ishida J.K."/>
            <person name="Kasahara H."/>
            <person name="Kiba T."/>
            <person name="Kim M.S."/>
            <person name="Koo N."/>
            <person name="Laohavisit A."/>
            <person name="Lee Y.H."/>
            <person name="Lumba S."/>
            <person name="McCourt P."/>
            <person name="Mortimer J.C."/>
            <person name="Mutuku J.M."/>
            <person name="Nomura T."/>
            <person name="Sasaki-Sekimoto Y."/>
            <person name="Seto Y."/>
            <person name="Wang Y."/>
            <person name="Wakatake T."/>
            <person name="Sakakibara H."/>
            <person name="Demura T."/>
            <person name="Yamaguchi S."/>
            <person name="Yoneyama K."/>
            <person name="Manabe R.I."/>
            <person name="Nelson D.C."/>
            <person name="Schulman A.H."/>
            <person name="Timko M.P."/>
            <person name="dePamphilis C.W."/>
            <person name="Choi D."/>
            <person name="Shirasu K."/>
        </authorList>
    </citation>
    <scope>NUCLEOTIDE SEQUENCE [LARGE SCALE GENOMIC DNA]</scope>
    <source>
        <strain evidence="9">cv. UVA1</strain>
    </source>
</reference>
<feature type="chain" id="PRO_5022793873" evidence="6">
    <location>
        <begin position="25"/>
        <end position="459"/>
    </location>
</feature>
<keyword evidence="6" id="KW-0732">Signal</keyword>
<evidence type="ECO:0000256" key="5">
    <source>
        <dbReference type="ARBA" id="ARBA00023180"/>
    </source>
</evidence>
<name>A0A5A7Q982_STRAF</name>
<protein>
    <submittedName>
        <fullName evidence="8">Eukaryotic aspartyl protease family protein</fullName>
    </submittedName>
</protein>
<keyword evidence="9" id="KW-1185">Reference proteome</keyword>
<evidence type="ECO:0000256" key="2">
    <source>
        <dbReference type="ARBA" id="ARBA00022670"/>
    </source>
</evidence>
<keyword evidence="5" id="KW-0325">Glycoprotein</keyword>
<dbReference type="SUPFAM" id="SSF50630">
    <property type="entry name" value="Acid proteases"/>
    <property type="match status" value="1"/>
</dbReference>
<comment type="caution">
    <text evidence="8">The sequence shown here is derived from an EMBL/GenBank/DDBJ whole genome shotgun (WGS) entry which is preliminary data.</text>
</comment>
<dbReference type="GO" id="GO:0004190">
    <property type="term" value="F:aspartic-type endopeptidase activity"/>
    <property type="evidence" value="ECO:0007669"/>
    <property type="project" value="UniProtKB-KW"/>
</dbReference>
<proteinExistence type="inferred from homology"/>
<gene>
    <name evidence="8" type="ORF">STAS_18568</name>
</gene>
<dbReference type="InterPro" id="IPR051708">
    <property type="entry name" value="Plant_Aspart_Prot_A1"/>
</dbReference>
<dbReference type="OrthoDB" id="922074at2759"/>
<dbReference type="GO" id="GO:0006508">
    <property type="term" value="P:proteolysis"/>
    <property type="evidence" value="ECO:0007669"/>
    <property type="project" value="UniProtKB-KW"/>
</dbReference>
<dbReference type="InterPro" id="IPR021109">
    <property type="entry name" value="Peptidase_aspartic_dom_sf"/>
</dbReference>
<evidence type="ECO:0000256" key="3">
    <source>
        <dbReference type="ARBA" id="ARBA00022750"/>
    </source>
</evidence>
<evidence type="ECO:0000256" key="6">
    <source>
        <dbReference type="SAM" id="SignalP"/>
    </source>
</evidence>
<dbReference type="InterPro" id="IPR032799">
    <property type="entry name" value="TAXi_C"/>
</dbReference>